<evidence type="ECO:0000313" key="2">
    <source>
        <dbReference type="Proteomes" id="UP001500635"/>
    </source>
</evidence>
<evidence type="ECO:0008006" key="3">
    <source>
        <dbReference type="Google" id="ProtNLM"/>
    </source>
</evidence>
<protein>
    <recommendedName>
        <fullName evidence="3">Type II toxin-antitoxin system HicB family antitoxin</fullName>
    </recommendedName>
</protein>
<sequence>MRPYVALTRRADEWWVIRVPELETDTFRPRSQVASREQVDAEVHEMLSTFAGVTGAEVRVVEVTDWPRG</sequence>
<gene>
    <name evidence="1" type="ORF">GCM10023147_45500</name>
</gene>
<name>A0ABP8KBG6_9ACTN</name>
<evidence type="ECO:0000313" key="1">
    <source>
        <dbReference type="EMBL" id="GAA4403713.1"/>
    </source>
</evidence>
<organism evidence="1 2">
    <name type="scientific">Tsukamurella soli</name>
    <dbReference type="NCBI Taxonomy" id="644556"/>
    <lineage>
        <taxon>Bacteria</taxon>
        <taxon>Bacillati</taxon>
        <taxon>Actinomycetota</taxon>
        <taxon>Actinomycetes</taxon>
        <taxon>Mycobacteriales</taxon>
        <taxon>Tsukamurellaceae</taxon>
        <taxon>Tsukamurella</taxon>
    </lineage>
</organism>
<accession>A0ABP8KBG6</accession>
<keyword evidence="2" id="KW-1185">Reference proteome</keyword>
<comment type="caution">
    <text evidence="1">The sequence shown here is derived from an EMBL/GenBank/DDBJ whole genome shotgun (WGS) entry which is preliminary data.</text>
</comment>
<dbReference type="RefSeq" id="WP_345000466.1">
    <property type="nucleotide sequence ID" value="NZ_BAABFR010000112.1"/>
</dbReference>
<proteinExistence type="predicted"/>
<reference evidence="2" key="1">
    <citation type="journal article" date="2019" name="Int. J. Syst. Evol. Microbiol.">
        <title>The Global Catalogue of Microorganisms (GCM) 10K type strain sequencing project: providing services to taxonomists for standard genome sequencing and annotation.</title>
        <authorList>
            <consortium name="The Broad Institute Genomics Platform"/>
            <consortium name="The Broad Institute Genome Sequencing Center for Infectious Disease"/>
            <person name="Wu L."/>
            <person name="Ma J."/>
        </authorList>
    </citation>
    <scope>NUCLEOTIDE SEQUENCE [LARGE SCALE GENOMIC DNA]</scope>
    <source>
        <strain evidence="2">JCM 17688</strain>
    </source>
</reference>
<dbReference type="EMBL" id="BAABFR010000112">
    <property type="protein sequence ID" value="GAA4403713.1"/>
    <property type="molecule type" value="Genomic_DNA"/>
</dbReference>
<dbReference type="Proteomes" id="UP001500635">
    <property type="component" value="Unassembled WGS sequence"/>
</dbReference>